<dbReference type="FunFam" id="2.30.30.40:FF:000100">
    <property type="entry name" value="SH3 domain-containing YSC84-like protein 1"/>
    <property type="match status" value="1"/>
</dbReference>
<dbReference type="Pfam" id="PF00018">
    <property type="entry name" value="SH3_1"/>
    <property type="match status" value="1"/>
</dbReference>
<evidence type="ECO:0000313" key="7">
    <source>
        <dbReference type="Proteomes" id="UP000053558"/>
    </source>
</evidence>
<dbReference type="OrthoDB" id="443981at2759"/>
<dbReference type="OMA" id="SNCKARN"/>
<dbReference type="GO" id="GO:0035091">
    <property type="term" value="F:phosphatidylinositol binding"/>
    <property type="evidence" value="ECO:0007669"/>
    <property type="project" value="TreeGrafter"/>
</dbReference>
<proteinExistence type="inferred from homology"/>
<dbReference type="InterPro" id="IPR001452">
    <property type="entry name" value="SH3_domain"/>
</dbReference>
<reference evidence="7" key="1">
    <citation type="journal article" date="2012" name="Science">
        <title>The Paleozoic origin of enzymatic lignin decomposition reconstructed from 31 fungal genomes.</title>
        <authorList>
            <person name="Floudas D."/>
            <person name="Binder M."/>
            <person name="Riley R."/>
            <person name="Barry K."/>
            <person name="Blanchette R.A."/>
            <person name="Henrissat B."/>
            <person name="Martinez A.T."/>
            <person name="Otillar R."/>
            <person name="Spatafora J.W."/>
            <person name="Yadav J.S."/>
            <person name="Aerts A."/>
            <person name="Benoit I."/>
            <person name="Boyd A."/>
            <person name="Carlson A."/>
            <person name="Copeland A."/>
            <person name="Coutinho P.M."/>
            <person name="de Vries R.P."/>
            <person name="Ferreira P."/>
            <person name="Findley K."/>
            <person name="Foster B."/>
            <person name="Gaskell J."/>
            <person name="Glotzer D."/>
            <person name="Gorecki P."/>
            <person name="Heitman J."/>
            <person name="Hesse C."/>
            <person name="Hori C."/>
            <person name="Igarashi K."/>
            <person name="Jurgens J.A."/>
            <person name="Kallen N."/>
            <person name="Kersten P."/>
            <person name="Kohler A."/>
            <person name="Kuees U."/>
            <person name="Kumar T.K.A."/>
            <person name="Kuo A."/>
            <person name="LaButti K."/>
            <person name="Larrondo L.F."/>
            <person name="Lindquist E."/>
            <person name="Ling A."/>
            <person name="Lombard V."/>
            <person name="Lucas S."/>
            <person name="Lundell T."/>
            <person name="Martin R."/>
            <person name="McLaughlin D.J."/>
            <person name="Morgenstern I."/>
            <person name="Morin E."/>
            <person name="Murat C."/>
            <person name="Nagy L.G."/>
            <person name="Nolan M."/>
            <person name="Ohm R.A."/>
            <person name="Patyshakuliyeva A."/>
            <person name="Rokas A."/>
            <person name="Ruiz-Duenas F.J."/>
            <person name="Sabat G."/>
            <person name="Salamov A."/>
            <person name="Samejima M."/>
            <person name="Schmutz J."/>
            <person name="Slot J.C."/>
            <person name="St John F."/>
            <person name="Stenlid J."/>
            <person name="Sun H."/>
            <person name="Sun S."/>
            <person name="Syed K."/>
            <person name="Tsang A."/>
            <person name="Wiebenga A."/>
            <person name="Young D."/>
            <person name="Pisabarro A."/>
            <person name="Eastwood D.C."/>
            <person name="Martin F."/>
            <person name="Cullen D."/>
            <person name="Grigoriev I.V."/>
            <person name="Hibbett D.S."/>
        </authorList>
    </citation>
    <scope>NUCLEOTIDE SEQUENCE [LARGE SCALE GENOMIC DNA]</scope>
    <source>
        <strain evidence="7">RWD-64-598 SS2</strain>
    </source>
</reference>
<feature type="compositionally biased region" description="Polar residues" evidence="4">
    <location>
        <begin position="367"/>
        <end position="378"/>
    </location>
</feature>
<protein>
    <submittedName>
        <fullName evidence="6">DUF500-domain-containing protein</fullName>
    </submittedName>
</protein>
<dbReference type="PROSITE" id="PS50002">
    <property type="entry name" value="SH3"/>
    <property type="match status" value="1"/>
</dbReference>
<keyword evidence="7" id="KW-1185">Reference proteome</keyword>
<dbReference type="GeneID" id="19200531"/>
<dbReference type="GO" id="GO:0030479">
    <property type="term" value="C:actin cortical patch"/>
    <property type="evidence" value="ECO:0007669"/>
    <property type="project" value="TreeGrafter"/>
</dbReference>
<feature type="region of interest" description="Disordered" evidence="4">
    <location>
        <begin position="234"/>
        <end position="294"/>
    </location>
</feature>
<dbReference type="InterPro" id="IPR033643">
    <property type="entry name" value="SYLF_SH3YL1-like"/>
</dbReference>
<comment type="caution">
    <text evidence="6">The sequence shown here is derived from an EMBL/GenBank/DDBJ whole genome shotgun (WGS) entry which is preliminary data.</text>
</comment>
<dbReference type="PRINTS" id="PR00452">
    <property type="entry name" value="SH3DOMAIN"/>
</dbReference>
<dbReference type="GO" id="GO:0051017">
    <property type="term" value="P:actin filament bundle assembly"/>
    <property type="evidence" value="ECO:0007669"/>
    <property type="project" value="TreeGrafter"/>
</dbReference>
<feature type="region of interest" description="Disordered" evidence="4">
    <location>
        <begin position="367"/>
        <end position="414"/>
    </location>
</feature>
<dbReference type="InterPro" id="IPR051702">
    <property type="entry name" value="SH3_domain_YSC84-like"/>
</dbReference>
<dbReference type="Proteomes" id="UP000053558">
    <property type="component" value="Unassembled WGS sequence"/>
</dbReference>
<evidence type="ECO:0000259" key="5">
    <source>
        <dbReference type="PROSITE" id="PS50002"/>
    </source>
</evidence>
<comment type="similarity">
    <text evidence="1">Belongs to the SH3YL1 family.</text>
</comment>
<dbReference type="AlphaFoldDB" id="A0A5M3N4L7"/>
<evidence type="ECO:0000256" key="4">
    <source>
        <dbReference type="SAM" id="MobiDB-lite"/>
    </source>
</evidence>
<dbReference type="GO" id="GO:0051666">
    <property type="term" value="P:actin cortical patch localization"/>
    <property type="evidence" value="ECO:0007669"/>
    <property type="project" value="TreeGrafter"/>
</dbReference>
<evidence type="ECO:0000256" key="2">
    <source>
        <dbReference type="ARBA" id="ARBA00022443"/>
    </source>
</evidence>
<evidence type="ECO:0000256" key="3">
    <source>
        <dbReference type="PROSITE-ProRule" id="PRU00192"/>
    </source>
</evidence>
<evidence type="ECO:0000313" key="6">
    <source>
        <dbReference type="EMBL" id="EIW86370.1"/>
    </source>
</evidence>
<gene>
    <name evidence="6" type="ORF">CONPUDRAFT_133810</name>
</gene>
<dbReference type="SMART" id="SM00326">
    <property type="entry name" value="SH3"/>
    <property type="match status" value="1"/>
</dbReference>
<feature type="domain" description="SH3" evidence="5">
    <location>
        <begin position="420"/>
        <end position="479"/>
    </location>
</feature>
<dbReference type="InterPro" id="IPR036028">
    <property type="entry name" value="SH3-like_dom_sf"/>
</dbReference>
<dbReference type="Pfam" id="PF04366">
    <property type="entry name" value="Ysc84"/>
    <property type="match status" value="1"/>
</dbReference>
<dbReference type="RefSeq" id="XP_007763205.1">
    <property type="nucleotide sequence ID" value="XM_007765015.1"/>
</dbReference>
<dbReference type="EMBL" id="JH711573">
    <property type="protein sequence ID" value="EIW86370.1"/>
    <property type="molecule type" value="Genomic_DNA"/>
</dbReference>
<dbReference type="KEGG" id="cput:CONPUDRAFT_133810"/>
<feature type="compositionally biased region" description="Polar residues" evidence="4">
    <location>
        <begin position="278"/>
        <end position="294"/>
    </location>
</feature>
<dbReference type="SUPFAM" id="SSF50044">
    <property type="entry name" value="SH3-domain"/>
    <property type="match status" value="1"/>
</dbReference>
<dbReference type="InterPro" id="IPR007461">
    <property type="entry name" value="Ysc84_actin-binding"/>
</dbReference>
<evidence type="ECO:0000256" key="1">
    <source>
        <dbReference type="ARBA" id="ARBA00007761"/>
    </source>
</evidence>
<organism evidence="6 7">
    <name type="scientific">Coniophora puteana (strain RWD-64-598)</name>
    <name type="common">Brown rot fungus</name>
    <dbReference type="NCBI Taxonomy" id="741705"/>
    <lineage>
        <taxon>Eukaryota</taxon>
        <taxon>Fungi</taxon>
        <taxon>Dikarya</taxon>
        <taxon>Basidiomycota</taxon>
        <taxon>Agaricomycotina</taxon>
        <taxon>Agaricomycetes</taxon>
        <taxon>Agaricomycetidae</taxon>
        <taxon>Boletales</taxon>
        <taxon>Coniophorineae</taxon>
        <taxon>Coniophoraceae</taxon>
        <taxon>Coniophora</taxon>
    </lineage>
</organism>
<dbReference type="PANTHER" id="PTHR15629">
    <property type="entry name" value="SH3YL1 PROTEIN"/>
    <property type="match status" value="1"/>
</dbReference>
<feature type="compositionally biased region" description="Low complexity" evidence="4">
    <location>
        <begin position="388"/>
        <end position="401"/>
    </location>
</feature>
<accession>A0A5M3N4L7</accession>
<dbReference type="Gene3D" id="2.30.30.40">
    <property type="entry name" value="SH3 Domains"/>
    <property type="match status" value="1"/>
</dbReference>
<sequence>MKFSTPFPQTLPKECDKAAKMFMSFVDGKNNGLDGVIPRSVLENAKGFAVFTILKAGFVFSARAGTGIVIAKLGDGSWSAPSAIGVAGLGVGGQLGAELTEFLVVLNSASVQKQFMSAGNLTLGGNLSVAVGPLGRNGEASGSVNMKGNVAATYSYSKTKGLFGGVSVEGSVIMERQDANAIAYGSDVTAKNLLSGMVEAPQWAMALVNTIESCTGMPGRRSWIDDRVDQPTGYHFGAVSSPSGERPGLLKKKKGVDFPPPSWGKRKDVGSYFDTDTDTLNTGSQSSLPQPTQSAFKTRFDSDFAPVSPTSSARHRPNLSVPQAQVSEDPYNPASPFNSLPSFSAAHASLSPKTLAHSRAFSVPHMYQQNSSTTSSLNPFDVESLDGSSQSRPSQIRSISQGVSRLTTKPELSEPLLPGEGVGRAIALHDFKAVESGDLSFNKGDVIIITRKSASTNDWWDGKVNGRKGIFPANFVEVV</sequence>
<dbReference type="PANTHER" id="PTHR15629:SF2">
    <property type="entry name" value="SH3 DOMAIN-CONTAINING YSC84-LIKE PROTEIN 1"/>
    <property type="match status" value="1"/>
</dbReference>
<keyword evidence="2 3" id="KW-0728">SH3 domain</keyword>
<dbReference type="GO" id="GO:0051015">
    <property type="term" value="F:actin filament binding"/>
    <property type="evidence" value="ECO:0007669"/>
    <property type="project" value="TreeGrafter"/>
</dbReference>
<dbReference type="CDD" id="cd11525">
    <property type="entry name" value="SYLF_SH3YL1_like"/>
    <property type="match status" value="1"/>
</dbReference>
<name>A0A5M3N4L7_CONPW</name>